<dbReference type="KEGG" id="cyz:C3B44_02900"/>
<evidence type="ECO:0000256" key="2">
    <source>
        <dbReference type="SAM" id="SignalP"/>
    </source>
</evidence>
<feature type="compositionally biased region" description="Basic and acidic residues" evidence="1">
    <location>
        <begin position="44"/>
        <end position="55"/>
    </location>
</feature>
<gene>
    <name evidence="3" type="ORF">DF222_09265</name>
</gene>
<feature type="region of interest" description="Disordered" evidence="1">
    <location>
        <begin position="187"/>
        <end position="231"/>
    </location>
</feature>
<feature type="signal peptide" evidence="2">
    <location>
        <begin position="1"/>
        <end position="26"/>
    </location>
</feature>
<keyword evidence="2" id="KW-0732">Signal</keyword>
<feature type="chain" id="PRO_5038595959" description="Beta-N-acetylglucosaminidase" evidence="2">
    <location>
        <begin position="27"/>
        <end position="231"/>
    </location>
</feature>
<name>A0A2U1T4Z6_9CORY</name>
<dbReference type="OrthoDB" id="4426945at2"/>
<dbReference type="RefSeq" id="WP_108431053.1">
    <property type="nucleotide sequence ID" value="NZ_CP026947.1"/>
</dbReference>
<evidence type="ECO:0008006" key="5">
    <source>
        <dbReference type="Google" id="ProtNLM"/>
    </source>
</evidence>
<organism evidence="3 4">
    <name type="scientific">Corynebacterium yudongzhengii</name>
    <dbReference type="NCBI Taxonomy" id="2080740"/>
    <lineage>
        <taxon>Bacteria</taxon>
        <taxon>Bacillati</taxon>
        <taxon>Actinomycetota</taxon>
        <taxon>Actinomycetes</taxon>
        <taxon>Mycobacteriales</taxon>
        <taxon>Corynebacteriaceae</taxon>
        <taxon>Corynebacterium</taxon>
    </lineage>
</organism>
<comment type="caution">
    <text evidence="3">The sequence shown here is derived from an EMBL/GenBank/DDBJ whole genome shotgun (WGS) entry which is preliminary data.</text>
</comment>
<reference evidence="4" key="1">
    <citation type="submission" date="2018-04" db="EMBL/GenBank/DDBJ databases">
        <authorList>
            <person name="Liu S."/>
            <person name="Wang Z."/>
            <person name="Li J."/>
        </authorList>
    </citation>
    <scope>NUCLEOTIDE SEQUENCE [LARGE SCALE GENOMIC DNA]</scope>
    <source>
        <strain evidence="4">2189</strain>
    </source>
</reference>
<keyword evidence="4" id="KW-1185">Reference proteome</keyword>
<evidence type="ECO:0000313" key="4">
    <source>
        <dbReference type="Proteomes" id="UP000244989"/>
    </source>
</evidence>
<accession>A0A2U1T4Z6</accession>
<evidence type="ECO:0000313" key="3">
    <source>
        <dbReference type="EMBL" id="PWC01069.1"/>
    </source>
</evidence>
<dbReference type="Proteomes" id="UP000244989">
    <property type="component" value="Unassembled WGS sequence"/>
</dbReference>
<feature type="compositionally biased region" description="Low complexity" evidence="1">
    <location>
        <begin position="56"/>
        <end position="77"/>
    </location>
</feature>
<dbReference type="EMBL" id="QEEZ01000019">
    <property type="protein sequence ID" value="PWC01069.1"/>
    <property type="molecule type" value="Genomic_DNA"/>
</dbReference>
<sequence length="231" mass="24575">MVSSPAPLKRRLVTGFVATVASVALVACSGDAEPADTQPTQPRSAEETTTRHQESETTTESSETAEASEAADSETSTPADDELGEGVDTAREIFAPLLPAELWKEFDSCSSTGIEDSYECTGDEVGQFQLFESSSKAASTTQLLTELRSSRIVRDTGRFVVGWSTLGTTAVITIVDNDNGLVAQQMVSSDQVEPEERIEELGLAHPDGLSDEEAAEPTELSTPQAPEDEEA</sequence>
<protein>
    <recommendedName>
        <fullName evidence="5">Beta-N-acetylglucosaminidase</fullName>
    </recommendedName>
</protein>
<feature type="region of interest" description="Disordered" evidence="1">
    <location>
        <begin position="31"/>
        <end position="83"/>
    </location>
</feature>
<proteinExistence type="predicted"/>
<evidence type="ECO:0000256" key="1">
    <source>
        <dbReference type="SAM" id="MobiDB-lite"/>
    </source>
</evidence>
<dbReference type="AlphaFoldDB" id="A0A2U1T4Z6"/>